<dbReference type="AlphaFoldDB" id="A0A4R4USV0"/>
<comment type="caution">
    <text evidence="1">The sequence shown here is derived from an EMBL/GenBank/DDBJ whole genome shotgun (WGS) entry which is preliminary data.</text>
</comment>
<name>A0A4R4USV0_9PSEU</name>
<dbReference type="RefSeq" id="WP_132622159.1">
    <property type="nucleotide sequence ID" value="NZ_SMKV01000010.1"/>
</dbReference>
<organism evidence="1 2">
    <name type="scientific">Saccharopolyspora aridisoli</name>
    <dbReference type="NCBI Taxonomy" id="2530385"/>
    <lineage>
        <taxon>Bacteria</taxon>
        <taxon>Bacillati</taxon>
        <taxon>Actinomycetota</taxon>
        <taxon>Actinomycetes</taxon>
        <taxon>Pseudonocardiales</taxon>
        <taxon>Pseudonocardiaceae</taxon>
        <taxon>Saccharopolyspora</taxon>
    </lineage>
</organism>
<dbReference type="InterPro" id="IPR046080">
    <property type="entry name" value="DUF6098"/>
</dbReference>
<dbReference type="Proteomes" id="UP000294744">
    <property type="component" value="Unassembled WGS sequence"/>
</dbReference>
<sequence length="152" mass="17560">MNHEHEELPVVRDLDQLVEAVLLEARGMGLYVRWSRGPAIDAGSTSSDELTGVELPGLSANPLQVESWWGDRSLRLWVARRLYDYEHLRERRPEPDVRAWLLRGVEVARGPDNEPLVRCERAIAWVAEHALQEARALIKNHHRDWGPLDRYT</sequence>
<accession>A0A4R4USV0</accession>
<dbReference type="EMBL" id="SMKV01000010">
    <property type="protein sequence ID" value="TDC93466.1"/>
    <property type="molecule type" value="Genomic_DNA"/>
</dbReference>
<protein>
    <submittedName>
        <fullName evidence="1">Uncharacterized protein</fullName>
    </submittedName>
</protein>
<keyword evidence="2" id="KW-1185">Reference proteome</keyword>
<evidence type="ECO:0000313" key="1">
    <source>
        <dbReference type="EMBL" id="TDC93466.1"/>
    </source>
</evidence>
<proteinExistence type="predicted"/>
<gene>
    <name evidence="1" type="ORF">E1161_10665</name>
</gene>
<evidence type="ECO:0000313" key="2">
    <source>
        <dbReference type="Proteomes" id="UP000294744"/>
    </source>
</evidence>
<dbReference type="Pfam" id="PF19593">
    <property type="entry name" value="DUF6098"/>
    <property type="match status" value="1"/>
</dbReference>
<reference evidence="1 2" key="1">
    <citation type="submission" date="2019-03" db="EMBL/GenBank/DDBJ databases">
        <title>Draft genome sequences of novel Actinobacteria.</title>
        <authorList>
            <person name="Sahin N."/>
            <person name="Ay H."/>
            <person name="Saygin H."/>
        </authorList>
    </citation>
    <scope>NUCLEOTIDE SEQUENCE [LARGE SCALE GENOMIC DNA]</scope>
    <source>
        <strain evidence="1 2">16K404</strain>
    </source>
</reference>
<dbReference type="OrthoDB" id="3531920at2"/>